<proteinExistence type="predicted"/>
<evidence type="ECO:0000313" key="2">
    <source>
        <dbReference type="Proteomes" id="UP000025227"/>
    </source>
</evidence>
<organism evidence="2 3">
    <name type="scientific">Haemonchus contortus</name>
    <name type="common">Barber pole worm</name>
    <dbReference type="NCBI Taxonomy" id="6289"/>
    <lineage>
        <taxon>Eukaryota</taxon>
        <taxon>Metazoa</taxon>
        <taxon>Ecdysozoa</taxon>
        <taxon>Nematoda</taxon>
        <taxon>Chromadorea</taxon>
        <taxon>Rhabditida</taxon>
        <taxon>Rhabditina</taxon>
        <taxon>Rhabditomorpha</taxon>
        <taxon>Strongyloidea</taxon>
        <taxon>Trichostrongylidae</taxon>
        <taxon>Haemonchus</taxon>
    </lineage>
</organism>
<dbReference type="OrthoDB" id="5857386at2759"/>
<sequence length="145" mass="17060">MKHDAIIAKEISNRQIEWIYITLYGSWQDRVLRPTDFLQNEFEEPAVLETEDLVDDLTYVNPADRASLQTKEQLDKNKKRFEEVTSEMESELEKDEKDFSEATCHTNAEHINKLFRKAFENLTASDKDDADKRFADVQKKIQEQS</sequence>
<dbReference type="Proteomes" id="UP000025227">
    <property type="component" value="Unplaced"/>
</dbReference>
<dbReference type="AlphaFoldDB" id="A0A7I4Z327"/>
<dbReference type="WBParaSite" id="HCON_00178340-00001">
    <property type="protein sequence ID" value="HCON_00178340-00001"/>
    <property type="gene ID" value="HCON_00178340"/>
</dbReference>
<evidence type="ECO:0000313" key="3">
    <source>
        <dbReference type="WBParaSite" id="HCON_00178340-00001"/>
    </source>
</evidence>
<name>A0A7I4Z327_HAECO</name>
<keyword evidence="1" id="KW-0175">Coiled coil</keyword>
<keyword evidence="2" id="KW-1185">Reference proteome</keyword>
<feature type="coiled-coil region" evidence="1">
    <location>
        <begin position="71"/>
        <end position="98"/>
    </location>
</feature>
<reference evidence="3" key="1">
    <citation type="submission" date="2020-12" db="UniProtKB">
        <authorList>
            <consortium name="WormBaseParasite"/>
        </authorList>
    </citation>
    <scope>IDENTIFICATION</scope>
    <source>
        <strain evidence="3">MHco3</strain>
    </source>
</reference>
<protein>
    <submittedName>
        <fullName evidence="3">Phage protein</fullName>
    </submittedName>
</protein>
<accession>A0A7I4Z327</accession>
<evidence type="ECO:0000256" key="1">
    <source>
        <dbReference type="SAM" id="Coils"/>
    </source>
</evidence>